<name>A0ABY2S5R2_9PSEU</name>
<keyword evidence="2" id="KW-0732">Signal</keyword>
<feature type="chain" id="PRO_5045464119" description="DUF3558 domain-containing protein" evidence="2">
    <location>
        <begin position="25"/>
        <end position="213"/>
    </location>
</feature>
<feature type="compositionally biased region" description="Pro residues" evidence="1">
    <location>
        <begin position="50"/>
        <end position="62"/>
    </location>
</feature>
<dbReference type="EMBL" id="SWMS01000006">
    <property type="protein sequence ID" value="TKG71273.1"/>
    <property type="molecule type" value="Genomic_DNA"/>
</dbReference>
<sequence>MRRARVAVTVTAFAAAGLTGLAGCADRPNDLDTYYDEPETTTESATVTASPPPPSAPPPEPGADPVVLAAAVDGAVLPDQDVAAEGVRPVAALTVAEGCLAEIPLGLVGTERRDARWEYPTGSTIDQLVTAYAERPAAEILTSRVRCPGDELEVPLEPAVDAHAAWCAEGTCTVLLASGNVLSGVQVTAADRARAAAAVQRLAPVAAAKLAQP</sequence>
<keyword evidence="4" id="KW-1185">Reference proteome</keyword>
<protein>
    <recommendedName>
        <fullName evidence="5">DUF3558 domain-containing protein</fullName>
    </recommendedName>
</protein>
<proteinExistence type="predicted"/>
<comment type="caution">
    <text evidence="3">The sequence shown here is derived from an EMBL/GenBank/DDBJ whole genome shotgun (WGS) entry which is preliminary data.</text>
</comment>
<evidence type="ECO:0000313" key="3">
    <source>
        <dbReference type="EMBL" id="TKG71273.1"/>
    </source>
</evidence>
<dbReference type="Proteomes" id="UP000309992">
    <property type="component" value="Unassembled WGS sequence"/>
</dbReference>
<evidence type="ECO:0000256" key="1">
    <source>
        <dbReference type="SAM" id="MobiDB-lite"/>
    </source>
</evidence>
<accession>A0ABY2S5R2</accession>
<organism evidence="3 4">
    <name type="scientific">Prauserella endophytica</name>
    <dbReference type="NCBI Taxonomy" id="1592324"/>
    <lineage>
        <taxon>Bacteria</taxon>
        <taxon>Bacillati</taxon>
        <taxon>Actinomycetota</taxon>
        <taxon>Actinomycetes</taxon>
        <taxon>Pseudonocardiales</taxon>
        <taxon>Pseudonocardiaceae</taxon>
        <taxon>Prauserella</taxon>
        <taxon>Prauserella coralliicola group</taxon>
    </lineage>
</organism>
<gene>
    <name evidence="3" type="ORF">FCN18_14315</name>
</gene>
<evidence type="ECO:0000256" key="2">
    <source>
        <dbReference type="SAM" id="SignalP"/>
    </source>
</evidence>
<feature type="signal peptide" evidence="2">
    <location>
        <begin position="1"/>
        <end position="24"/>
    </location>
</feature>
<dbReference type="PROSITE" id="PS51257">
    <property type="entry name" value="PROKAR_LIPOPROTEIN"/>
    <property type="match status" value="1"/>
</dbReference>
<dbReference type="RefSeq" id="WP_137095320.1">
    <property type="nucleotide sequence ID" value="NZ_SWMS01000006.1"/>
</dbReference>
<reference evidence="3 4" key="1">
    <citation type="journal article" date="2015" name="Antonie Van Leeuwenhoek">
        <title>Prauserella endophytica sp. nov., an endophytic actinobacterium isolated from Tamarix taklamakanensis.</title>
        <authorList>
            <person name="Liu J.M."/>
            <person name="Habden X."/>
            <person name="Guo L."/>
            <person name="Tuo L."/>
            <person name="Jiang Z.K."/>
            <person name="Liu S.W."/>
            <person name="Liu X.F."/>
            <person name="Chen L."/>
            <person name="Li R.F."/>
            <person name="Zhang Y.Q."/>
            <person name="Sun C.H."/>
        </authorList>
    </citation>
    <scope>NUCLEOTIDE SEQUENCE [LARGE SCALE GENOMIC DNA]</scope>
    <source>
        <strain evidence="3 4">CGMCC 4.7182</strain>
    </source>
</reference>
<evidence type="ECO:0000313" key="4">
    <source>
        <dbReference type="Proteomes" id="UP000309992"/>
    </source>
</evidence>
<feature type="region of interest" description="Disordered" evidence="1">
    <location>
        <begin position="27"/>
        <end position="64"/>
    </location>
</feature>
<evidence type="ECO:0008006" key="5">
    <source>
        <dbReference type="Google" id="ProtNLM"/>
    </source>
</evidence>